<dbReference type="Proteomes" id="UP000428260">
    <property type="component" value="Chromosome"/>
</dbReference>
<dbReference type="Pfam" id="PF07813">
    <property type="entry name" value="LTXXQ"/>
    <property type="match status" value="1"/>
</dbReference>
<dbReference type="Gene3D" id="1.20.120.1490">
    <property type="match status" value="1"/>
</dbReference>
<feature type="signal peptide" evidence="2">
    <location>
        <begin position="1"/>
        <end position="21"/>
    </location>
</feature>
<gene>
    <name evidence="3" type="ORF">GM418_19640</name>
</gene>
<dbReference type="EMBL" id="CP046401">
    <property type="protein sequence ID" value="QGY45804.1"/>
    <property type="molecule type" value="Genomic_DNA"/>
</dbReference>
<evidence type="ECO:0008006" key="5">
    <source>
        <dbReference type="Google" id="ProtNLM"/>
    </source>
</evidence>
<dbReference type="AlphaFoldDB" id="A0A6I6K721"/>
<protein>
    <recommendedName>
        <fullName evidence="5">Periplasmic heavy metal sensor</fullName>
    </recommendedName>
</protein>
<accession>A0A6I6K721</accession>
<evidence type="ECO:0000313" key="3">
    <source>
        <dbReference type="EMBL" id="QGY45804.1"/>
    </source>
</evidence>
<evidence type="ECO:0000256" key="2">
    <source>
        <dbReference type="SAM" id="SignalP"/>
    </source>
</evidence>
<dbReference type="RefSeq" id="WP_158868944.1">
    <property type="nucleotide sequence ID" value="NZ_CP046401.1"/>
</dbReference>
<evidence type="ECO:0000313" key="4">
    <source>
        <dbReference type="Proteomes" id="UP000428260"/>
    </source>
</evidence>
<dbReference type="KEGG" id="mcos:GM418_19640"/>
<keyword evidence="2" id="KW-0732">Signal</keyword>
<dbReference type="InterPro" id="IPR012899">
    <property type="entry name" value="LTXXQ"/>
</dbReference>
<name>A0A6I6K721_9BACT</name>
<feature type="chain" id="PRO_5026269346" description="Periplasmic heavy metal sensor" evidence="2">
    <location>
        <begin position="22"/>
        <end position="216"/>
    </location>
</feature>
<feature type="region of interest" description="Disordered" evidence="1">
    <location>
        <begin position="194"/>
        <end position="216"/>
    </location>
</feature>
<evidence type="ECO:0000256" key="1">
    <source>
        <dbReference type="SAM" id="MobiDB-lite"/>
    </source>
</evidence>
<dbReference type="GO" id="GO:0042597">
    <property type="term" value="C:periplasmic space"/>
    <property type="evidence" value="ECO:0007669"/>
    <property type="project" value="InterPro"/>
</dbReference>
<organism evidence="3 4">
    <name type="scientific">Maribellus comscasis</name>
    <dbReference type="NCBI Taxonomy" id="2681766"/>
    <lineage>
        <taxon>Bacteria</taxon>
        <taxon>Pseudomonadati</taxon>
        <taxon>Bacteroidota</taxon>
        <taxon>Bacteroidia</taxon>
        <taxon>Marinilabiliales</taxon>
        <taxon>Prolixibacteraceae</taxon>
        <taxon>Maribellus</taxon>
    </lineage>
</organism>
<proteinExistence type="predicted"/>
<keyword evidence="4" id="KW-1185">Reference proteome</keyword>
<reference evidence="3 4" key="1">
    <citation type="submission" date="2019-11" db="EMBL/GenBank/DDBJ databases">
        <authorList>
            <person name="Zheng R.K."/>
            <person name="Sun C.M."/>
        </authorList>
    </citation>
    <scope>NUCLEOTIDE SEQUENCE [LARGE SCALE GENOMIC DNA]</scope>
    <source>
        <strain evidence="3 4">WC007</strain>
    </source>
</reference>
<sequence length="216" mass="24333">MKKLVIIVTALLFMAGYTANAQMMSQNNKKSQKQGMMMQKSGMMQGGMMQGMMNSGKCPMCGQMMNQNMPMKKYGMMVNRLPNMQQQLSLTDDQVNQLFDLQTEFKKQQLDYQAELRKKQMKLKNLLADNASASQVKNQLEACSETKIDMKTAAYETAGKMKAMLTSEQKEQLKNTMMQGGGMMKGGMMQGKGGMMNQGQGGMMNQQQDQDHEEHH</sequence>